<dbReference type="EMBL" id="LSYS01007721">
    <property type="protein sequence ID" value="OPJ70995.1"/>
    <property type="molecule type" value="Genomic_DNA"/>
</dbReference>
<accession>A0A1V4JG20</accession>
<dbReference type="AlphaFoldDB" id="A0A1V4JG20"/>
<evidence type="ECO:0000313" key="1">
    <source>
        <dbReference type="EMBL" id="OPJ70995.1"/>
    </source>
</evidence>
<sequence>MSAPFKCLGPSQMALDTFISKAESNTPLQQIIFLWDLDKCFKLNTASGYSEYGRDRVCPVATVRWRGVWIEGVNLSLGKGRGKVKRMYSHSFRSLSPP</sequence>
<evidence type="ECO:0000313" key="2">
    <source>
        <dbReference type="Proteomes" id="UP000190648"/>
    </source>
</evidence>
<proteinExistence type="predicted"/>
<reference evidence="1 2" key="1">
    <citation type="submission" date="2016-02" db="EMBL/GenBank/DDBJ databases">
        <title>Band-tailed pigeon sequencing and assembly.</title>
        <authorList>
            <person name="Soares A.E."/>
            <person name="Novak B.J."/>
            <person name="Rice E.S."/>
            <person name="O'Connell B."/>
            <person name="Chang D."/>
            <person name="Weber S."/>
            <person name="Shapiro B."/>
        </authorList>
    </citation>
    <scope>NUCLEOTIDE SEQUENCE [LARGE SCALE GENOMIC DNA]</scope>
    <source>
        <strain evidence="1">BTP2013</strain>
        <tissue evidence="1">Blood</tissue>
    </source>
</reference>
<organism evidence="1 2">
    <name type="scientific">Patagioenas fasciata monilis</name>
    <dbReference type="NCBI Taxonomy" id="372326"/>
    <lineage>
        <taxon>Eukaryota</taxon>
        <taxon>Metazoa</taxon>
        <taxon>Chordata</taxon>
        <taxon>Craniata</taxon>
        <taxon>Vertebrata</taxon>
        <taxon>Euteleostomi</taxon>
        <taxon>Archelosauria</taxon>
        <taxon>Archosauria</taxon>
        <taxon>Dinosauria</taxon>
        <taxon>Saurischia</taxon>
        <taxon>Theropoda</taxon>
        <taxon>Coelurosauria</taxon>
        <taxon>Aves</taxon>
        <taxon>Neognathae</taxon>
        <taxon>Neoaves</taxon>
        <taxon>Columbimorphae</taxon>
        <taxon>Columbiformes</taxon>
        <taxon>Columbidae</taxon>
        <taxon>Patagioenas</taxon>
    </lineage>
</organism>
<keyword evidence="2" id="KW-1185">Reference proteome</keyword>
<name>A0A1V4JG20_PATFA</name>
<comment type="caution">
    <text evidence="1">The sequence shown here is derived from an EMBL/GenBank/DDBJ whole genome shotgun (WGS) entry which is preliminary data.</text>
</comment>
<gene>
    <name evidence="1" type="ORF">AV530_017314</name>
</gene>
<protein>
    <submittedName>
        <fullName evidence="1">Uncharacterized protein</fullName>
    </submittedName>
</protein>
<dbReference type="Proteomes" id="UP000190648">
    <property type="component" value="Unassembled WGS sequence"/>
</dbReference>